<dbReference type="EC" id="2.1.-.-" evidence="2"/>
<dbReference type="PIRSF" id="PIRSF011491">
    <property type="entry name" value="Mtase_YbcY_prd"/>
    <property type="match status" value="1"/>
</dbReference>
<keyword evidence="2" id="KW-0489">Methyltransferase</keyword>
<evidence type="ECO:0000313" key="3">
    <source>
        <dbReference type="Proteomes" id="UP001596083"/>
    </source>
</evidence>
<keyword evidence="3" id="KW-1185">Reference proteome</keyword>
<dbReference type="EMBL" id="JBHSPB010000005">
    <property type="protein sequence ID" value="MFC5720505.1"/>
    <property type="molecule type" value="Genomic_DNA"/>
</dbReference>
<dbReference type="CDD" id="cd02440">
    <property type="entry name" value="AdoMet_MTases"/>
    <property type="match status" value="1"/>
</dbReference>
<dbReference type="InterPro" id="IPR029063">
    <property type="entry name" value="SAM-dependent_MTases_sf"/>
</dbReference>
<proteinExistence type="predicted"/>
<dbReference type="SUPFAM" id="SSF53335">
    <property type="entry name" value="S-adenosyl-L-methionine-dependent methyltransferases"/>
    <property type="match status" value="1"/>
</dbReference>
<organism evidence="2 3">
    <name type="scientific">Streptomyces gamaensis</name>
    <dbReference type="NCBI Taxonomy" id="1763542"/>
    <lineage>
        <taxon>Bacteria</taxon>
        <taxon>Bacillati</taxon>
        <taxon>Actinomycetota</taxon>
        <taxon>Actinomycetes</taxon>
        <taxon>Kitasatosporales</taxon>
        <taxon>Streptomycetaceae</taxon>
        <taxon>Streptomyces</taxon>
    </lineage>
</organism>
<keyword evidence="2" id="KW-0808">Transferase</keyword>
<accession>A0ABW0Z1J0</accession>
<reference evidence="3" key="1">
    <citation type="journal article" date="2019" name="Int. J. Syst. Evol. Microbiol.">
        <title>The Global Catalogue of Microorganisms (GCM) 10K type strain sequencing project: providing services to taxonomists for standard genome sequencing and annotation.</title>
        <authorList>
            <consortium name="The Broad Institute Genomics Platform"/>
            <consortium name="The Broad Institute Genome Sequencing Center for Infectious Disease"/>
            <person name="Wu L."/>
            <person name="Ma J."/>
        </authorList>
    </citation>
    <scope>NUCLEOTIDE SEQUENCE [LARGE SCALE GENOMIC DNA]</scope>
    <source>
        <strain evidence="3">CGMCC 4.7304</strain>
    </source>
</reference>
<evidence type="ECO:0000259" key="1">
    <source>
        <dbReference type="Pfam" id="PF13649"/>
    </source>
</evidence>
<dbReference type="InterPro" id="IPR041698">
    <property type="entry name" value="Methyltransf_25"/>
</dbReference>
<sequence length="228" mass="24532">MTGPPGAGARELHEGQAAYTAFTLRGYDLAVHGINIPLFWKCPPRHMADLYERNITTEHLDIGVGTGRLIARCSPTARRKVTLVDLNRASLAHTARRLADCDVTVCRADILQPLPLPPESHGSAGLNFLLHCLPGGMDTKARALDHAARCVRPGGRVFGSTVLASGLPVSAGGRLLMRALNRRGVFHNTGDSLTGLREALAARFPEHRLWTHGCVAFFEGTVFEGTVG</sequence>
<dbReference type="InterPro" id="IPR016584">
    <property type="entry name" value="MeTrfase_VrtF"/>
</dbReference>
<dbReference type="GO" id="GO:0032259">
    <property type="term" value="P:methylation"/>
    <property type="evidence" value="ECO:0007669"/>
    <property type="project" value="UniProtKB-KW"/>
</dbReference>
<name>A0ABW0Z1J0_9ACTN</name>
<dbReference type="Pfam" id="PF13649">
    <property type="entry name" value="Methyltransf_25"/>
    <property type="match status" value="1"/>
</dbReference>
<gene>
    <name evidence="2" type="ORF">ACFP1Z_10065</name>
</gene>
<protein>
    <submittedName>
        <fullName evidence="2">Class I SAM-dependent methyltransferase</fullName>
        <ecNumber evidence="2">2.1.-.-</ecNumber>
    </submittedName>
</protein>
<dbReference type="RefSeq" id="WP_390315653.1">
    <property type="nucleotide sequence ID" value="NZ_JBHSPB010000005.1"/>
</dbReference>
<feature type="domain" description="Methyltransferase" evidence="1">
    <location>
        <begin position="60"/>
        <end position="155"/>
    </location>
</feature>
<dbReference type="Gene3D" id="3.40.50.150">
    <property type="entry name" value="Vaccinia Virus protein VP39"/>
    <property type="match status" value="1"/>
</dbReference>
<dbReference type="GO" id="GO:0008168">
    <property type="term" value="F:methyltransferase activity"/>
    <property type="evidence" value="ECO:0007669"/>
    <property type="project" value="UniProtKB-KW"/>
</dbReference>
<comment type="caution">
    <text evidence="2">The sequence shown here is derived from an EMBL/GenBank/DDBJ whole genome shotgun (WGS) entry which is preliminary data.</text>
</comment>
<evidence type="ECO:0000313" key="2">
    <source>
        <dbReference type="EMBL" id="MFC5720505.1"/>
    </source>
</evidence>
<dbReference type="Proteomes" id="UP001596083">
    <property type="component" value="Unassembled WGS sequence"/>
</dbReference>